<dbReference type="PANTHER" id="PTHR33706">
    <property type="entry name" value="MORN VARIANT REPEAT PROTEIN"/>
    <property type="match status" value="1"/>
</dbReference>
<dbReference type="RefSeq" id="WP_065451474.1">
    <property type="nucleotide sequence ID" value="NZ_LVEN01000044.1"/>
</dbReference>
<organism evidence="1 2">
    <name type="scientific">Flavobacterium piscis</name>
    <dbReference type="NCBI Taxonomy" id="1114874"/>
    <lineage>
        <taxon>Bacteria</taxon>
        <taxon>Pseudomonadati</taxon>
        <taxon>Bacteroidota</taxon>
        <taxon>Flavobacteriia</taxon>
        <taxon>Flavobacteriales</taxon>
        <taxon>Flavobacteriaceae</taxon>
        <taxon>Flavobacterium</taxon>
    </lineage>
</organism>
<protein>
    <recommendedName>
        <fullName evidence="3">Antitoxin component YwqK of the YwqJK toxin-antitoxin module</fullName>
    </recommendedName>
</protein>
<evidence type="ECO:0000313" key="2">
    <source>
        <dbReference type="Proteomes" id="UP000093343"/>
    </source>
</evidence>
<keyword evidence="2" id="KW-1185">Reference proteome</keyword>
<dbReference type="SUPFAM" id="SSF82185">
    <property type="entry name" value="Histone H3 K4-specific methyltransferase SET7/9 N-terminal domain"/>
    <property type="match status" value="3"/>
</dbReference>
<dbReference type="Proteomes" id="UP000093343">
    <property type="component" value="Unassembled WGS sequence"/>
</dbReference>
<comment type="caution">
    <text evidence="1">The sequence shown here is derived from an EMBL/GenBank/DDBJ whole genome shotgun (WGS) entry which is preliminary data.</text>
</comment>
<dbReference type="PANTHER" id="PTHR33706:SF1">
    <property type="entry name" value="TPR REPEAT PROTEIN"/>
    <property type="match status" value="1"/>
</dbReference>
<dbReference type="Gene3D" id="3.90.930.1">
    <property type="match status" value="1"/>
</dbReference>
<dbReference type="Gene3D" id="2.20.110.10">
    <property type="entry name" value="Histone H3 K4-specific methyltransferase SET7/9 N-terminal domain"/>
    <property type="match status" value="2"/>
</dbReference>
<gene>
    <name evidence="1" type="ORF">FLP_21055</name>
</gene>
<reference evidence="2" key="1">
    <citation type="submission" date="2016-03" db="EMBL/GenBank/DDBJ databases">
        <title>Draft genome sequence of Paenibacillus glacialis DSM 22343.</title>
        <authorList>
            <person name="Shin S.-K."/>
            <person name="Yi H."/>
        </authorList>
    </citation>
    <scope>NUCLEOTIDE SEQUENCE [LARGE SCALE GENOMIC DNA]</scope>
    <source>
        <strain evidence="2">CCUG 60099</strain>
    </source>
</reference>
<evidence type="ECO:0008006" key="3">
    <source>
        <dbReference type="Google" id="ProtNLM"/>
    </source>
</evidence>
<accession>A0ABX2XFW3</accession>
<dbReference type="EMBL" id="LVEN01000044">
    <property type="protein sequence ID" value="OCB70147.1"/>
    <property type="molecule type" value="Genomic_DNA"/>
</dbReference>
<proteinExistence type="predicted"/>
<sequence>MERLLKQFYILTAFIFISFSLNAQKISLAELHTLSSNKNWETSNKYLLSKGWEYYNSKVGDDENYNVITWSFQRDYYDDKKANGWFYIYTFDGLPNKVMYRFRTKAFYTTVKNQLTANGYKLSDEEILNQRVIAKYTNSNYVLELTYSREENDENDYGQNSFTAYEITVYKKGGVYDPNNGKKVLFDEDGNLDTEYTLKDGKISGEVKWFNKDATLKRVDNFKAGLADGLSTTYYYDDTDKKLNGKYFGIIKNEAKTGKWQFNIIENNSERNLSYETYINDIKEGDFRDFTSDSLIYGTYKNDQINGKYIVYRDLSRIFLGNAIQTDTTKLVKTSEGHFLNNKKTGYWKEYSLSGLLKAEGNYADSLKTGKWKIYYEKYIDEKDKELPYSGKLHTEENYVQGELDGQVLSYSFLKKVEVPCENTEDRDCFIEEFIPVNAKVHYTKGLLNGSFEMKNEKNEVIAKGFYLNGKKSGEWTHLNSSAVSLFDDHTIEKGFYTSDSKEGKWERFDFDNKLIESYFYKKDLIDGEHLLFSKGRITEKRLFSNGDLINLTLLDSNENARINYKITTVSDTKLICEKFEKLADGLFTTQFSIKKESGKAINPATFAIDFETLDNNLKSKDGSYKKQTLDKKIIEEGNYSNNIKVGTWVNYYYDQNIKTSFEYNGYGIVQSEQYYDLKSNTFFSGEFIFRNFEDGIIEERKVKDGFRNGTTRYKDNNGKTIKKETYNTGILKE</sequence>
<name>A0ABX2XFW3_9FLAO</name>
<evidence type="ECO:0000313" key="1">
    <source>
        <dbReference type="EMBL" id="OCB70147.1"/>
    </source>
</evidence>